<protein>
    <submittedName>
        <fullName evidence="1">Uncharacterized protein</fullName>
    </submittedName>
</protein>
<sequence length="248" mass="29813">MQEDWNSLRGELHGFYKSPQIWLWLEKQAADEQENDFGKKLEKLDSLHKSLGEDVPTSSKNTAIMETKFKEMEQRRKGYIEDLFNLIYHMRSDFSGRELESRYLYLQNLVFKTIYYFFKYQKITPEELQSHFKNHGTIKDLARHVFISYKLDQQVSIKLIPQSSKNVLNFWYYYPLREILEGLGEEYKEKFSTHYNKLGFAYYKMNPEYSHHPELHRILIECSTSLLNEDEISAHITLYDPDTQIYQV</sequence>
<keyword evidence="3" id="KW-1185">Reference proteome</keyword>
<evidence type="ECO:0000313" key="2">
    <source>
        <dbReference type="EMBL" id="KAA1132344.1"/>
    </source>
</evidence>
<dbReference type="Proteomes" id="UP000325313">
    <property type="component" value="Unassembled WGS sequence"/>
</dbReference>
<proteinExistence type="predicted"/>
<gene>
    <name evidence="1" type="ORF">PGT21_010299</name>
    <name evidence="2" type="ORF">PGTUg99_005851</name>
</gene>
<evidence type="ECO:0000313" key="3">
    <source>
        <dbReference type="Proteomes" id="UP000324748"/>
    </source>
</evidence>
<reference evidence="3 4" key="1">
    <citation type="submission" date="2019-05" db="EMBL/GenBank/DDBJ databases">
        <title>Emergence of the Ug99 lineage of the wheat stem rust pathogen through somatic hybridization.</title>
        <authorList>
            <person name="Li F."/>
            <person name="Upadhyaya N.M."/>
            <person name="Sperschneider J."/>
            <person name="Matny O."/>
            <person name="Nguyen-Phuc H."/>
            <person name="Mago R."/>
            <person name="Raley C."/>
            <person name="Miller M.E."/>
            <person name="Silverstein K.A.T."/>
            <person name="Henningsen E."/>
            <person name="Hirsch C.D."/>
            <person name="Visser B."/>
            <person name="Pretorius Z.A."/>
            <person name="Steffenson B.J."/>
            <person name="Schwessinger B."/>
            <person name="Dodds P.N."/>
            <person name="Figueroa M."/>
        </authorList>
    </citation>
    <scope>NUCLEOTIDE SEQUENCE [LARGE SCALE GENOMIC DNA]</scope>
    <source>
        <strain evidence="1">21-0</strain>
        <strain evidence="2 4">Ug99</strain>
    </source>
</reference>
<dbReference type="AlphaFoldDB" id="A0A5B0LLL2"/>
<accession>A0A5B0LLL2</accession>
<evidence type="ECO:0000313" key="1">
    <source>
        <dbReference type="EMBL" id="KAA1065797.1"/>
    </source>
</evidence>
<name>A0A5B0LLL2_PUCGR</name>
<organism evidence="1 3">
    <name type="scientific">Puccinia graminis f. sp. tritici</name>
    <dbReference type="NCBI Taxonomy" id="56615"/>
    <lineage>
        <taxon>Eukaryota</taxon>
        <taxon>Fungi</taxon>
        <taxon>Dikarya</taxon>
        <taxon>Basidiomycota</taxon>
        <taxon>Pucciniomycotina</taxon>
        <taxon>Pucciniomycetes</taxon>
        <taxon>Pucciniales</taxon>
        <taxon>Pucciniaceae</taxon>
        <taxon>Puccinia</taxon>
    </lineage>
</organism>
<dbReference type="Proteomes" id="UP000324748">
    <property type="component" value="Unassembled WGS sequence"/>
</dbReference>
<dbReference type="EMBL" id="VDEP01000082">
    <property type="protein sequence ID" value="KAA1132344.1"/>
    <property type="molecule type" value="Genomic_DNA"/>
</dbReference>
<comment type="caution">
    <text evidence="1">The sequence shown here is derived from an EMBL/GenBank/DDBJ whole genome shotgun (WGS) entry which is preliminary data.</text>
</comment>
<dbReference type="EMBL" id="VSWC01000196">
    <property type="protein sequence ID" value="KAA1065797.1"/>
    <property type="molecule type" value="Genomic_DNA"/>
</dbReference>
<evidence type="ECO:0000313" key="4">
    <source>
        <dbReference type="Proteomes" id="UP000325313"/>
    </source>
</evidence>